<dbReference type="FunFam" id="3.30.300.30:FF:000007">
    <property type="entry name" value="4-coumarate--CoA ligase 2"/>
    <property type="match status" value="1"/>
</dbReference>
<keyword evidence="3" id="KW-0436">Ligase</keyword>
<dbReference type="PANTHER" id="PTHR24096">
    <property type="entry name" value="LONG-CHAIN-FATTY-ACID--COA LIGASE"/>
    <property type="match status" value="1"/>
</dbReference>
<dbReference type="OrthoDB" id="10253869at2759"/>
<sequence length="159" mass="18498">MNHQSFTKLLILQEYYNNPKATEETFAEDRWFKTGDMFFRDENWNYFFVERIKLLLKYKSYQISPVEIEGVIRQHPGVLDVAVTGIPDEECGDLPVACVVRRSDQNITAQDIKDIVKETLSDAKQLRGGVIFLDEIPMTASTKVHRRRLKEIALAFEKQ</sequence>
<accession>A0A9N9R8C5</accession>
<dbReference type="GO" id="GO:0016405">
    <property type="term" value="F:CoA-ligase activity"/>
    <property type="evidence" value="ECO:0007669"/>
    <property type="project" value="TreeGrafter"/>
</dbReference>
<dbReference type="AlphaFoldDB" id="A0A9N9R8C5"/>
<evidence type="ECO:0000313" key="6">
    <source>
        <dbReference type="EMBL" id="CAG9791544.1"/>
    </source>
</evidence>
<evidence type="ECO:0000313" key="7">
    <source>
        <dbReference type="Proteomes" id="UP001153714"/>
    </source>
</evidence>
<evidence type="ECO:0000256" key="1">
    <source>
        <dbReference type="ARBA" id="ARBA00004275"/>
    </source>
</evidence>
<dbReference type="Gene3D" id="3.30.300.30">
    <property type="match status" value="1"/>
</dbReference>
<protein>
    <recommendedName>
        <fullName evidence="5">AMP-binding enzyme C-terminal domain-containing protein</fullName>
    </recommendedName>
</protein>
<dbReference type="GO" id="GO:0005777">
    <property type="term" value="C:peroxisome"/>
    <property type="evidence" value="ECO:0007669"/>
    <property type="project" value="UniProtKB-SubCell"/>
</dbReference>
<feature type="domain" description="AMP-binding enzyme C-terminal" evidence="5">
    <location>
        <begin position="67"/>
        <end position="143"/>
    </location>
</feature>
<evidence type="ECO:0000256" key="3">
    <source>
        <dbReference type="ARBA" id="ARBA00022598"/>
    </source>
</evidence>
<keyword evidence="4" id="KW-0576">Peroxisome</keyword>
<keyword evidence="7" id="KW-1185">Reference proteome</keyword>
<evidence type="ECO:0000256" key="2">
    <source>
        <dbReference type="ARBA" id="ARBA00006432"/>
    </source>
</evidence>
<dbReference type="SUPFAM" id="SSF56801">
    <property type="entry name" value="Acetyl-CoA synthetase-like"/>
    <property type="match status" value="1"/>
</dbReference>
<gene>
    <name evidence="6" type="ORF">DIATSA_LOCUS9152</name>
</gene>
<proteinExistence type="inferred from homology"/>
<dbReference type="Proteomes" id="UP001153714">
    <property type="component" value="Chromosome 3"/>
</dbReference>
<dbReference type="Gene3D" id="2.30.38.10">
    <property type="entry name" value="Luciferase, Domain 3"/>
    <property type="match status" value="1"/>
</dbReference>
<dbReference type="EMBL" id="OU893334">
    <property type="protein sequence ID" value="CAG9791544.1"/>
    <property type="molecule type" value="Genomic_DNA"/>
</dbReference>
<reference evidence="6" key="2">
    <citation type="submission" date="2022-10" db="EMBL/GenBank/DDBJ databases">
        <authorList>
            <consortium name="ENA_rothamsted_submissions"/>
            <consortium name="culmorum"/>
            <person name="King R."/>
        </authorList>
    </citation>
    <scope>NUCLEOTIDE SEQUENCE</scope>
</reference>
<dbReference type="InterPro" id="IPR045851">
    <property type="entry name" value="AMP-bd_C_sf"/>
</dbReference>
<comment type="similarity">
    <text evidence="2">Belongs to the ATP-dependent AMP-binding enzyme family.</text>
</comment>
<reference evidence="6" key="1">
    <citation type="submission" date="2021-12" db="EMBL/GenBank/DDBJ databases">
        <authorList>
            <person name="King R."/>
        </authorList>
    </citation>
    <scope>NUCLEOTIDE SEQUENCE</scope>
</reference>
<dbReference type="Pfam" id="PF13193">
    <property type="entry name" value="AMP-binding_C"/>
    <property type="match status" value="1"/>
</dbReference>
<organism evidence="6 7">
    <name type="scientific">Diatraea saccharalis</name>
    <name type="common">sugarcane borer</name>
    <dbReference type="NCBI Taxonomy" id="40085"/>
    <lineage>
        <taxon>Eukaryota</taxon>
        <taxon>Metazoa</taxon>
        <taxon>Ecdysozoa</taxon>
        <taxon>Arthropoda</taxon>
        <taxon>Hexapoda</taxon>
        <taxon>Insecta</taxon>
        <taxon>Pterygota</taxon>
        <taxon>Neoptera</taxon>
        <taxon>Endopterygota</taxon>
        <taxon>Lepidoptera</taxon>
        <taxon>Glossata</taxon>
        <taxon>Ditrysia</taxon>
        <taxon>Pyraloidea</taxon>
        <taxon>Crambidae</taxon>
        <taxon>Crambinae</taxon>
        <taxon>Diatraea</taxon>
    </lineage>
</organism>
<name>A0A9N9R8C5_9NEOP</name>
<comment type="subcellular location">
    <subcellularLocation>
        <location evidence="1">Peroxisome</location>
    </subcellularLocation>
</comment>
<dbReference type="PANTHER" id="PTHR24096:SF149">
    <property type="entry name" value="AMP-BINDING DOMAIN-CONTAINING PROTEIN-RELATED"/>
    <property type="match status" value="1"/>
</dbReference>
<evidence type="ECO:0000256" key="4">
    <source>
        <dbReference type="ARBA" id="ARBA00023140"/>
    </source>
</evidence>
<dbReference type="InterPro" id="IPR025110">
    <property type="entry name" value="AMP-bd_C"/>
</dbReference>
<evidence type="ECO:0000259" key="5">
    <source>
        <dbReference type="Pfam" id="PF13193"/>
    </source>
</evidence>